<dbReference type="Pfam" id="PF02548">
    <property type="entry name" value="Pantoate_transf"/>
    <property type="match status" value="1"/>
</dbReference>
<feature type="binding site" evidence="5 7">
    <location>
        <begin position="45"/>
        <end position="46"/>
    </location>
    <ligand>
        <name>3-methyl-2-oxobutanoate</name>
        <dbReference type="ChEBI" id="CHEBI:11851"/>
    </ligand>
</feature>
<comment type="similarity">
    <text evidence="2 5">Belongs to the PanB family.</text>
</comment>
<dbReference type="EC" id="2.1.2.11" evidence="5"/>
<dbReference type="Gene3D" id="3.20.20.60">
    <property type="entry name" value="Phosphoenolpyruvate-binding domains"/>
    <property type="match status" value="1"/>
</dbReference>
<evidence type="ECO:0000256" key="6">
    <source>
        <dbReference type="PIRSR" id="PIRSR000388-1"/>
    </source>
</evidence>
<gene>
    <name evidence="5" type="primary">panB</name>
    <name evidence="9" type="ORF">APZ16_05860</name>
</gene>
<evidence type="ECO:0000256" key="8">
    <source>
        <dbReference type="PIRSR" id="PIRSR000388-3"/>
    </source>
</evidence>
<dbReference type="PANTHER" id="PTHR20881:SF0">
    <property type="entry name" value="3-METHYL-2-OXOBUTANOATE HYDROXYMETHYLTRANSFERASE"/>
    <property type="match status" value="1"/>
</dbReference>
<evidence type="ECO:0000256" key="2">
    <source>
        <dbReference type="ARBA" id="ARBA00008676"/>
    </source>
</evidence>
<protein>
    <recommendedName>
        <fullName evidence="5">3-methyl-2-oxobutanoate hydroxymethyltransferase</fullName>
        <ecNumber evidence="5">2.1.2.11</ecNumber>
    </recommendedName>
    <alternativeName>
        <fullName evidence="5">Ketopantoate hydroxymethyltransferase</fullName>
        <shortName evidence="5">KPHMT</shortName>
    </alternativeName>
</protein>
<feature type="binding site" evidence="5 8">
    <location>
        <position position="84"/>
    </location>
    <ligand>
        <name>Mg(2+)</name>
        <dbReference type="ChEBI" id="CHEBI:18420"/>
    </ligand>
</feature>
<feature type="binding site" evidence="5 8">
    <location>
        <position position="116"/>
    </location>
    <ligand>
        <name>Mg(2+)</name>
        <dbReference type="ChEBI" id="CHEBI:18420"/>
    </ligand>
</feature>
<evidence type="ECO:0000313" key="10">
    <source>
        <dbReference type="Proteomes" id="UP000074294"/>
    </source>
</evidence>
<comment type="catalytic activity">
    <reaction evidence="5">
        <text>(6R)-5,10-methylene-5,6,7,8-tetrahydrofolate + 3-methyl-2-oxobutanoate + H2O = 2-dehydropantoate + (6S)-5,6,7,8-tetrahydrofolate</text>
        <dbReference type="Rhea" id="RHEA:11824"/>
        <dbReference type="ChEBI" id="CHEBI:11561"/>
        <dbReference type="ChEBI" id="CHEBI:11851"/>
        <dbReference type="ChEBI" id="CHEBI:15377"/>
        <dbReference type="ChEBI" id="CHEBI:15636"/>
        <dbReference type="ChEBI" id="CHEBI:57453"/>
        <dbReference type="EC" id="2.1.2.11"/>
    </reaction>
</comment>
<dbReference type="GO" id="GO:0015937">
    <property type="term" value="P:coenzyme A biosynthetic process"/>
    <property type="evidence" value="ECO:0007669"/>
    <property type="project" value="UniProtKB-UniRule"/>
</dbReference>
<evidence type="ECO:0000313" key="9">
    <source>
        <dbReference type="EMBL" id="KUO41102.1"/>
    </source>
</evidence>
<dbReference type="PIRSF" id="PIRSF000388">
    <property type="entry name" value="Pantoate_hydroxy_MeTrfase"/>
    <property type="match status" value="1"/>
</dbReference>
<dbReference type="EMBL" id="LQMQ01000028">
    <property type="protein sequence ID" value="KUO41102.1"/>
    <property type="molecule type" value="Genomic_DNA"/>
</dbReference>
<feature type="binding site" evidence="5 7">
    <location>
        <position position="114"/>
    </location>
    <ligand>
        <name>3-methyl-2-oxobutanoate</name>
        <dbReference type="ChEBI" id="CHEBI:11851"/>
    </ligand>
</feature>
<proteinExistence type="inferred from homology"/>
<organism evidence="9 10">
    <name type="scientific">Hadarchaeum yellowstonense</name>
    <dbReference type="NCBI Taxonomy" id="1776334"/>
    <lineage>
        <taxon>Archaea</taxon>
        <taxon>Methanobacteriati</taxon>
        <taxon>Candidatus Hadarchaeota</taxon>
        <taxon>Candidatus Hadarchaeia</taxon>
        <taxon>Candidatus Hadarchaeales</taxon>
        <taxon>Candidatus Hadarchaeaceae</taxon>
        <taxon>Candidatus Hadarchaeum</taxon>
    </lineage>
</organism>
<reference evidence="9 10" key="1">
    <citation type="journal article" date="2016" name="Nat. Microbiol.">
        <title>Genomic inference of the metabolism of cosmopolitan subsurface Archaea, Hadesarchaea.</title>
        <authorList>
            <person name="Baker B.J."/>
            <person name="Saw J.H."/>
            <person name="Lind A.E."/>
            <person name="Lazar C.S."/>
            <person name="Hinrichs K.-U."/>
            <person name="Teske A.P."/>
            <person name="Ettema T.J."/>
        </authorList>
    </citation>
    <scope>NUCLEOTIDE SEQUENCE [LARGE SCALE GENOMIC DNA]</scope>
</reference>
<dbReference type="GO" id="GO:0005737">
    <property type="term" value="C:cytoplasm"/>
    <property type="evidence" value="ECO:0007669"/>
    <property type="project" value="UniProtKB-SubCell"/>
</dbReference>
<dbReference type="InterPro" id="IPR003700">
    <property type="entry name" value="Pantoate_hydroxy_MeTrfase"/>
</dbReference>
<keyword evidence="5" id="KW-0963">Cytoplasm</keyword>
<dbReference type="InterPro" id="IPR040442">
    <property type="entry name" value="Pyrv_kinase-like_dom_sf"/>
</dbReference>
<accession>A0A147JX86</accession>
<keyword evidence="9" id="KW-0489">Methyltransferase</keyword>
<dbReference type="STRING" id="1776334.APZ16_05860"/>
<dbReference type="NCBIfam" id="TIGR00222">
    <property type="entry name" value="panB"/>
    <property type="match status" value="1"/>
</dbReference>
<comment type="function">
    <text evidence="5">Catalyzes the reversible reaction in which hydroxymethyl group from 5,10-methylenetetrahydrofolate is transferred onto alpha-ketoisovalerate to form ketopantoate.</text>
</comment>
<dbReference type="Proteomes" id="UP000074294">
    <property type="component" value="Unassembled WGS sequence"/>
</dbReference>
<dbReference type="SUPFAM" id="SSF51621">
    <property type="entry name" value="Phosphoenolpyruvate/pyruvate domain"/>
    <property type="match status" value="1"/>
</dbReference>
<dbReference type="FunFam" id="3.20.20.60:FF:000003">
    <property type="entry name" value="3-methyl-2-oxobutanoate hydroxymethyltransferase"/>
    <property type="match status" value="1"/>
</dbReference>
<keyword evidence="5 8" id="KW-0460">Magnesium</keyword>
<keyword evidence="5 8" id="KW-0479">Metal-binding</keyword>
<comment type="subunit">
    <text evidence="5">Homodecamer; pentamer of dimers.</text>
</comment>
<keyword evidence="3 5" id="KW-0808">Transferase</keyword>
<dbReference type="GO" id="GO:0015940">
    <property type="term" value="P:pantothenate biosynthetic process"/>
    <property type="evidence" value="ECO:0007669"/>
    <property type="project" value="UniProtKB-UniRule"/>
</dbReference>
<comment type="pathway">
    <text evidence="5">Cofactor biosynthesis; coenzyme A biosynthesis.</text>
</comment>
<dbReference type="PANTHER" id="PTHR20881">
    <property type="entry name" value="3-METHYL-2-OXOBUTANOATE HYDROXYMETHYLTRANSFERASE"/>
    <property type="match status" value="1"/>
</dbReference>
<dbReference type="GO" id="GO:0008168">
    <property type="term" value="F:methyltransferase activity"/>
    <property type="evidence" value="ECO:0007669"/>
    <property type="project" value="UniProtKB-KW"/>
</dbReference>
<dbReference type="NCBIfam" id="NF001452">
    <property type="entry name" value="PRK00311.1"/>
    <property type="match status" value="1"/>
</dbReference>
<dbReference type="GO" id="GO:0003864">
    <property type="term" value="F:3-methyl-2-oxobutanoate hydroxymethyltransferase activity"/>
    <property type="evidence" value="ECO:0007669"/>
    <property type="project" value="UniProtKB-UniRule"/>
</dbReference>
<name>A0A147JX86_HADYE</name>
<sequence length="283" mass="31454">MEKITTIKIREMKESGEKIVMLATYDYLTAKMVDEAGADAILVGDSLANVVLGHKTTLSVGMEEMLHHTRAVANGVKRALVVGDMPFLSYQASTEEAIRNAGRFLKEGHAEAVKVEGGHRMIRKIEAIIDSGIPVMGHLGLTPQWVHQFGGYRVRGKTWSAARAILEDAKRLEQAGVFSLVLEAMPWQLAKLITEKLEIPTIGIGAGPYCDGQVLVLHDLIGLTGPDAPKFVKRYAELDKEVMRALENFKRDVKSNKFPTLAQSYEMPPEEMRKLIRGFRQKK</sequence>
<evidence type="ECO:0000256" key="3">
    <source>
        <dbReference type="ARBA" id="ARBA00022679"/>
    </source>
</evidence>
<dbReference type="InterPro" id="IPR015813">
    <property type="entry name" value="Pyrv/PenolPyrv_kinase-like_dom"/>
</dbReference>
<comment type="caution">
    <text evidence="9">The sequence shown here is derived from an EMBL/GenBank/DDBJ whole genome shotgun (WGS) entry which is preliminary data.</text>
</comment>
<feature type="active site" description="Proton acceptor" evidence="5 6">
    <location>
        <position position="183"/>
    </location>
</feature>
<feature type="binding site" evidence="5 7">
    <location>
        <position position="84"/>
    </location>
    <ligand>
        <name>3-methyl-2-oxobutanoate</name>
        <dbReference type="ChEBI" id="CHEBI:11851"/>
    </ligand>
</feature>
<dbReference type="UniPathway" id="UPA00241"/>
<dbReference type="CDD" id="cd06557">
    <property type="entry name" value="KPHMT-like"/>
    <property type="match status" value="1"/>
</dbReference>
<dbReference type="GO" id="GO:0000287">
    <property type="term" value="F:magnesium ion binding"/>
    <property type="evidence" value="ECO:0007669"/>
    <property type="project" value="TreeGrafter"/>
</dbReference>
<comment type="cofactor">
    <cofactor evidence="5 8">
        <name>Mg(2+)</name>
        <dbReference type="ChEBI" id="CHEBI:18420"/>
    </cofactor>
    <text evidence="5 8">Binds 1 Mg(2+) ion per subunit.</text>
</comment>
<evidence type="ECO:0000256" key="4">
    <source>
        <dbReference type="ARBA" id="ARBA00022993"/>
    </source>
</evidence>
<evidence type="ECO:0000256" key="5">
    <source>
        <dbReference type="HAMAP-Rule" id="MF_00156"/>
    </source>
</evidence>
<keyword evidence="4 5" id="KW-0173">Coenzyme A biosynthesis</keyword>
<dbReference type="AlphaFoldDB" id="A0A147JX86"/>
<comment type="subcellular location">
    <subcellularLocation>
        <location evidence="5">Cytoplasm</location>
    </subcellularLocation>
</comment>
<evidence type="ECO:0000256" key="1">
    <source>
        <dbReference type="ARBA" id="ARBA00005033"/>
    </source>
</evidence>
<feature type="binding site" evidence="5 8">
    <location>
        <position position="45"/>
    </location>
    <ligand>
        <name>Mg(2+)</name>
        <dbReference type="ChEBI" id="CHEBI:18420"/>
    </ligand>
</feature>
<evidence type="ECO:0000256" key="7">
    <source>
        <dbReference type="PIRSR" id="PIRSR000388-2"/>
    </source>
</evidence>
<dbReference type="HAMAP" id="MF_00156">
    <property type="entry name" value="PanB"/>
    <property type="match status" value="1"/>
</dbReference>
<dbReference type="GO" id="GO:0032259">
    <property type="term" value="P:methylation"/>
    <property type="evidence" value="ECO:0007669"/>
    <property type="project" value="UniProtKB-KW"/>
</dbReference>
<comment type="pathway">
    <text evidence="1">Cofactor biosynthesis; (R)-pantothenate biosynthesis; (R)-pantoate from 3-methyl-2-oxobutanoate: step 1/2.</text>
</comment>